<accession>A0A813DLI2</accession>
<organism evidence="2 3">
    <name type="scientific">Polarella glacialis</name>
    <name type="common">Dinoflagellate</name>
    <dbReference type="NCBI Taxonomy" id="89957"/>
    <lineage>
        <taxon>Eukaryota</taxon>
        <taxon>Sar</taxon>
        <taxon>Alveolata</taxon>
        <taxon>Dinophyceae</taxon>
        <taxon>Suessiales</taxon>
        <taxon>Suessiaceae</taxon>
        <taxon>Polarella</taxon>
    </lineage>
</organism>
<feature type="region of interest" description="Disordered" evidence="1">
    <location>
        <begin position="100"/>
        <end position="168"/>
    </location>
</feature>
<feature type="non-terminal residue" evidence="2">
    <location>
        <position position="1"/>
    </location>
</feature>
<reference evidence="2" key="1">
    <citation type="submission" date="2021-02" db="EMBL/GenBank/DDBJ databases">
        <authorList>
            <person name="Dougan E. K."/>
            <person name="Rhodes N."/>
            <person name="Thang M."/>
            <person name="Chan C."/>
        </authorList>
    </citation>
    <scope>NUCLEOTIDE SEQUENCE</scope>
</reference>
<feature type="compositionally biased region" description="Acidic residues" evidence="1">
    <location>
        <begin position="118"/>
        <end position="128"/>
    </location>
</feature>
<dbReference type="AlphaFoldDB" id="A0A813DLI2"/>
<sequence length="168" mass="17249">ARQAFREACRAGAAVGVNDLLADFEDELCGGASQANLGADESFTFQDGGFFISAGGGGYNLPLDDDADFEALEGAEDDEDLTEATFRAYLPASSSLASLSAYGGQPRPACEAAHAEVNCDESQDDDQTQEAASAPPASPSEVPLAESGPSEADAAAFSLGDKGSRERE</sequence>
<comment type="caution">
    <text evidence="2">The sequence shown here is derived from an EMBL/GenBank/DDBJ whole genome shotgun (WGS) entry which is preliminary data.</text>
</comment>
<name>A0A813DLI2_POLGL</name>
<protein>
    <submittedName>
        <fullName evidence="2">Uncharacterized protein</fullName>
    </submittedName>
</protein>
<gene>
    <name evidence="2" type="ORF">PGLA1383_LOCUS7541</name>
</gene>
<feature type="compositionally biased region" description="Low complexity" evidence="1">
    <location>
        <begin position="130"/>
        <end position="147"/>
    </location>
</feature>
<evidence type="ECO:0000313" key="3">
    <source>
        <dbReference type="Proteomes" id="UP000654075"/>
    </source>
</evidence>
<dbReference type="EMBL" id="CAJNNV010003297">
    <property type="protein sequence ID" value="CAE8588755.1"/>
    <property type="molecule type" value="Genomic_DNA"/>
</dbReference>
<proteinExistence type="predicted"/>
<evidence type="ECO:0000313" key="2">
    <source>
        <dbReference type="EMBL" id="CAE8588755.1"/>
    </source>
</evidence>
<feature type="non-terminal residue" evidence="2">
    <location>
        <position position="168"/>
    </location>
</feature>
<evidence type="ECO:0000256" key="1">
    <source>
        <dbReference type="SAM" id="MobiDB-lite"/>
    </source>
</evidence>
<keyword evidence="3" id="KW-1185">Reference proteome</keyword>
<dbReference type="Proteomes" id="UP000654075">
    <property type="component" value="Unassembled WGS sequence"/>
</dbReference>